<protein>
    <recommendedName>
        <fullName evidence="3">Protein CHLORORESPIRATORY REDUCTION 6, chloroplastic</fullName>
    </recommendedName>
</protein>
<evidence type="ECO:0000313" key="2">
    <source>
        <dbReference type="Proteomes" id="UP000796880"/>
    </source>
</evidence>
<dbReference type="OrthoDB" id="1903669at2759"/>
<dbReference type="AlphaFoldDB" id="A0A8K0HII7"/>
<dbReference type="InterPro" id="IPR014946">
    <property type="entry name" value="CRR6"/>
</dbReference>
<dbReference type="PANTHER" id="PTHR35724:SF1">
    <property type="entry name" value="PROTEIN CHLORORESPIRATORY REDUCTION 6, CHLOROPLASTIC"/>
    <property type="match status" value="1"/>
</dbReference>
<comment type="caution">
    <text evidence="1">The sequence shown here is derived from an EMBL/GenBank/DDBJ whole genome shotgun (WGS) entry which is preliminary data.</text>
</comment>
<evidence type="ECO:0008006" key="3">
    <source>
        <dbReference type="Google" id="ProtNLM"/>
    </source>
</evidence>
<organism evidence="1 2">
    <name type="scientific">Rhamnella rubrinervis</name>
    <dbReference type="NCBI Taxonomy" id="2594499"/>
    <lineage>
        <taxon>Eukaryota</taxon>
        <taxon>Viridiplantae</taxon>
        <taxon>Streptophyta</taxon>
        <taxon>Embryophyta</taxon>
        <taxon>Tracheophyta</taxon>
        <taxon>Spermatophyta</taxon>
        <taxon>Magnoliopsida</taxon>
        <taxon>eudicotyledons</taxon>
        <taxon>Gunneridae</taxon>
        <taxon>Pentapetalae</taxon>
        <taxon>rosids</taxon>
        <taxon>fabids</taxon>
        <taxon>Rosales</taxon>
        <taxon>Rhamnaceae</taxon>
        <taxon>rhamnoid group</taxon>
        <taxon>Rhamneae</taxon>
        <taxon>Rhamnella</taxon>
    </lineage>
</organism>
<dbReference type="NCBIfam" id="NF038024">
    <property type="entry name" value="CRR6_slr1097"/>
    <property type="match status" value="1"/>
</dbReference>
<dbReference type="Pfam" id="PF08847">
    <property type="entry name" value="Crr6"/>
    <property type="match status" value="1"/>
</dbReference>
<dbReference type="Proteomes" id="UP000796880">
    <property type="component" value="Unassembled WGS sequence"/>
</dbReference>
<name>A0A8K0HII7_9ROSA</name>
<dbReference type="GO" id="GO:0009507">
    <property type="term" value="C:chloroplast"/>
    <property type="evidence" value="ECO:0007669"/>
    <property type="project" value="TreeGrafter"/>
</dbReference>
<keyword evidence="2" id="KW-1185">Reference proteome</keyword>
<reference evidence="1" key="1">
    <citation type="submission" date="2020-03" db="EMBL/GenBank/DDBJ databases">
        <title>A high-quality chromosome-level genome assembly of a woody plant with both climbing and erect habits, Rhamnella rubrinervis.</title>
        <authorList>
            <person name="Lu Z."/>
            <person name="Yang Y."/>
            <person name="Zhu X."/>
            <person name="Sun Y."/>
        </authorList>
    </citation>
    <scope>NUCLEOTIDE SEQUENCE</scope>
    <source>
        <strain evidence="1">BYM</strain>
        <tissue evidence="1">Leaf</tissue>
    </source>
</reference>
<gene>
    <name evidence="1" type="ORF">FNV43_RR03473</name>
</gene>
<sequence length="296" mass="33205">MDISALTVADPNTDRTWTLRPPMAITFQPLFPLCPSLKQTIYSPTPWISCKPISDSVASLTSLHLNRQRGQVSASVAFNPSGNFDLSLYDDENGKTSINFPGKWVIIEAQLGAEDSPKVEPPLPPTEGRFDVVIDNDIISCLDLSPFQNVTGITSPSSAKPKEFLERTIGFTINYTREDPNDPRELSEFPDIRLWFLRLDATYPWLPVVLDWRAGELARYAAMLVPHQMSARMGVVFNPEALELFIMKKAFIVYSWLKEHDIAKPRLKTSDMARMLGFGIGDGLYDLIDKHPDSTS</sequence>
<dbReference type="GO" id="GO:0010275">
    <property type="term" value="P:NAD(P)H dehydrogenase complex assembly"/>
    <property type="evidence" value="ECO:0007669"/>
    <property type="project" value="TreeGrafter"/>
</dbReference>
<evidence type="ECO:0000313" key="1">
    <source>
        <dbReference type="EMBL" id="KAF3453040.1"/>
    </source>
</evidence>
<accession>A0A8K0HII7</accession>
<proteinExistence type="predicted"/>
<dbReference type="PANTHER" id="PTHR35724">
    <property type="entry name" value="PROTEIN CHLORORESPIRATORY REDUCTION 6, CHLOROPLASTIC"/>
    <property type="match status" value="1"/>
</dbReference>
<dbReference type="EMBL" id="VOIH02000002">
    <property type="protein sequence ID" value="KAF3453040.1"/>
    <property type="molecule type" value="Genomic_DNA"/>
</dbReference>